<dbReference type="SUPFAM" id="SSF88659">
    <property type="entry name" value="Sigma3 and sigma4 domains of RNA polymerase sigma factors"/>
    <property type="match status" value="1"/>
</dbReference>
<dbReference type="Proteomes" id="UP001319200">
    <property type="component" value="Unassembled WGS sequence"/>
</dbReference>
<reference evidence="3 4" key="1">
    <citation type="submission" date="2021-05" db="EMBL/GenBank/DDBJ databases">
        <title>A Polyphasic approach of four new species of the genus Ohtaekwangia: Ohtaekwangia histidinii sp. nov., Ohtaekwangia cretensis sp. nov., Ohtaekwangia indiensis sp. nov., Ohtaekwangia reichenbachii sp. nov. from diverse environment.</title>
        <authorList>
            <person name="Octaviana S."/>
        </authorList>
    </citation>
    <scope>NUCLEOTIDE SEQUENCE [LARGE SCALE GENOMIC DNA]</scope>
    <source>
        <strain evidence="3 4">PWU4</strain>
    </source>
</reference>
<evidence type="ECO:0000313" key="4">
    <source>
        <dbReference type="Proteomes" id="UP001319200"/>
    </source>
</evidence>
<dbReference type="InterPro" id="IPR013324">
    <property type="entry name" value="RNA_pol_sigma_r3/r4-like"/>
</dbReference>
<name>A0AAP2DK04_9BACT</name>
<protein>
    <submittedName>
        <fullName evidence="3">RNA polymerase subunit sigma</fullName>
    </submittedName>
</protein>
<dbReference type="InterPro" id="IPR036388">
    <property type="entry name" value="WH-like_DNA-bd_sf"/>
</dbReference>
<dbReference type="InterPro" id="IPR007627">
    <property type="entry name" value="RNA_pol_sigma70_r2"/>
</dbReference>
<dbReference type="GO" id="GO:0006352">
    <property type="term" value="P:DNA-templated transcription initiation"/>
    <property type="evidence" value="ECO:0007669"/>
    <property type="project" value="InterPro"/>
</dbReference>
<dbReference type="InterPro" id="IPR046531">
    <property type="entry name" value="DUF6596"/>
</dbReference>
<dbReference type="GO" id="GO:0003700">
    <property type="term" value="F:DNA-binding transcription factor activity"/>
    <property type="evidence" value="ECO:0007669"/>
    <property type="project" value="InterPro"/>
</dbReference>
<dbReference type="EMBL" id="JAHESF010000004">
    <property type="protein sequence ID" value="MBT1696402.1"/>
    <property type="molecule type" value="Genomic_DNA"/>
</dbReference>
<dbReference type="InterPro" id="IPR013325">
    <property type="entry name" value="RNA_pol_sigma_r2"/>
</dbReference>
<feature type="domain" description="DUF6596" evidence="2">
    <location>
        <begin position="188"/>
        <end position="289"/>
    </location>
</feature>
<dbReference type="Gene3D" id="1.10.10.10">
    <property type="entry name" value="Winged helix-like DNA-binding domain superfamily/Winged helix DNA-binding domain"/>
    <property type="match status" value="1"/>
</dbReference>
<dbReference type="PANTHER" id="PTHR47756">
    <property type="entry name" value="BLL6612 PROTEIN-RELATED"/>
    <property type="match status" value="1"/>
</dbReference>
<gene>
    <name evidence="3" type="ORF">KK083_05915</name>
</gene>
<dbReference type="PANTHER" id="PTHR47756:SF2">
    <property type="entry name" value="BLL6612 PROTEIN"/>
    <property type="match status" value="1"/>
</dbReference>
<dbReference type="Pfam" id="PF20239">
    <property type="entry name" value="DUF6596"/>
    <property type="match status" value="1"/>
</dbReference>
<evidence type="ECO:0000259" key="2">
    <source>
        <dbReference type="Pfam" id="PF20239"/>
    </source>
</evidence>
<dbReference type="RefSeq" id="WP_254161684.1">
    <property type="nucleotide sequence ID" value="NZ_JAHESF010000004.1"/>
</dbReference>
<evidence type="ECO:0000313" key="3">
    <source>
        <dbReference type="EMBL" id="MBT1696402.1"/>
    </source>
</evidence>
<dbReference type="SUPFAM" id="SSF88946">
    <property type="entry name" value="Sigma2 domain of RNA polymerase sigma factors"/>
    <property type="match status" value="1"/>
</dbReference>
<proteinExistence type="predicted"/>
<keyword evidence="4" id="KW-1185">Reference proteome</keyword>
<evidence type="ECO:0000259" key="1">
    <source>
        <dbReference type="Pfam" id="PF04542"/>
    </source>
</evidence>
<comment type="caution">
    <text evidence="3">The sequence shown here is derived from an EMBL/GenBank/DDBJ whole genome shotgun (WGS) entry which is preliminary data.</text>
</comment>
<accession>A0AAP2DK04</accession>
<dbReference type="Pfam" id="PF04542">
    <property type="entry name" value="Sigma70_r2"/>
    <property type="match status" value="1"/>
</dbReference>
<organism evidence="3 4">
    <name type="scientific">Chryseosolibacter histidini</name>
    <dbReference type="NCBI Taxonomy" id="2782349"/>
    <lineage>
        <taxon>Bacteria</taxon>
        <taxon>Pseudomonadati</taxon>
        <taxon>Bacteroidota</taxon>
        <taxon>Cytophagia</taxon>
        <taxon>Cytophagales</taxon>
        <taxon>Chryseotaleaceae</taxon>
        <taxon>Chryseosolibacter</taxon>
    </lineage>
</organism>
<dbReference type="Gene3D" id="1.10.1740.10">
    <property type="match status" value="1"/>
</dbReference>
<feature type="domain" description="RNA polymerase sigma-70 region 2" evidence="1">
    <location>
        <begin position="28"/>
        <end position="80"/>
    </location>
</feature>
<sequence length="427" mass="48280">MAAQGNSYRELLPHLFRLEYSKMTAVLCRHFGLQHIEVAEDIASETFLRATEVWGIDGIPENPTAWLYTVAKNKTKDYLKHVTVFETQVKDKIKPDTLTTEEDFDFTQQAITDSQLAMIFAVCNPANVAEAQICLALQILCGFSLQEIADAFLTKTETIKKRLHRARVNLRNDTFQIRLPDEESIRSRLDAVLSTLYLLFNEGYFSRSNNHLVRKDLCSEAIRLAVVLTGSPLTNTTQVNALLALMCYQSSRLNARANDEGEVILFEQQDKSLWSQPLIDKGNYYLVNACSGNEISRYHLEAGIAYWHTTPADASKWQHILQLYNQLIIMAYSPVTALNRTFAFAKVYGNEKGIMEAEKLGLSGITYYHSLLGYLYADTNAEKAIAHYTQAIHLTKSASEKRTLTKEIERLRRAFPSPGSGCDQLVV</sequence>
<dbReference type="AlphaFoldDB" id="A0AAP2DK04"/>